<name>A0A2T3BF72_AMORE</name>
<dbReference type="EMBL" id="KZ679006">
    <property type="protein sequence ID" value="PSS28067.1"/>
    <property type="molecule type" value="Genomic_DNA"/>
</dbReference>
<evidence type="ECO:0000313" key="2">
    <source>
        <dbReference type="EMBL" id="PSS28067.1"/>
    </source>
</evidence>
<organism evidence="2 3">
    <name type="scientific">Amorphotheca resinae ATCC 22711</name>
    <dbReference type="NCBI Taxonomy" id="857342"/>
    <lineage>
        <taxon>Eukaryota</taxon>
        <taxon>Fungi</taxon>
        <taxon>Dikarya</taxon>
        <taxon>Ascomycota</taxon>
        <taxon>Pezizomycotina</taxon>
        <taxon>Leotiomycetes</taxon>
        <taxon>Helotiales</taxon>
        <taxon>Amorphothecaceae</taxon>
        <taxon>Amorphotheca</taxon>
    </lineage>
</organism>
<evidence type="ECO:0000313" key="3">
    <source>
        <dbReference type="Proteomes" id="UP000241818"/>
    </source>
</evidence>
<keyword evidence="3" id="KW-1185">Reference proteome</keyword>
<proteinExistence type="predicted"/>
<feature type="compositionally biased region" description="Polar residues" evidence="1">
    <location>
        <begin position="1"/>
        <end position="11"/>
    </location>
</feature>
<accession>A0A2T3BF72</accession>
<dbReference type="AlphaFoldDB" id="A0A2T3BF72"/>
<gene>
    <name evidence="2" type="ORF">M430DRAFT_32577</name>
</gene>
<dbReference type="RefSeq" id="XP_024725592.1">
    <property type="nucleotide sequence ID" value="XM_024866196.1"/>
</dbReference>
<dbReference type="InParanoid" id="A0A2T3BF72"/>
<feature type="region of interest" description="Disordered" evidence="1">
    <location>
        <begin position="1"/>
        <end position="27"/>
    </location>
</feature>
<sequence length="64" mass="7183">MPSDQLSSSHGQRLLPQNRRNESEESGRLACKFGFLDTLVITGLRKTSNLTLPNGYRYSQGLSR</sequence>
<dbReference type="GeneID" id="36574277"/>
<evidence type="ECO:0000256" key="1">
    <source>
        <dbReference type="SAM" id="MobiDB-lite"/>
    </source>
</evidence>
<protein>
    <submittedName>
        <fullName evidence="2">Uncharacterized protein</fullName>
    </submittedName>
</protein>
<reference evidence="2 3" key="1">
    <citation type="journal article" date="2018" name="New Phytol.">
        <title>Comparative genomics and transcriptomics depict ericoid mycorrhizal fungi as versatile saprotrophs and plant mutualists.</title>
        <authorList>
            <person name="Martino E."/>
            <person name="Morin E."/>
            <person name="Grelet G.A."/>
            <person name="Kuo A."/>
            <person name="Kohler A."/>
            <person name="Daghino S."/>
            <person name="Barry K.W."/>
            <person name="Cichocki N."/>
            <person name="Clum A."/>
            <person name="Dockter R.B."/>
            <person name="Hainaut M."/>
            <person name="Kuo R.C."/>
            <person name="LaButti K."/>
            <person name="Lindahl B.D."/>
            <person name="Lindquist E.A."/>
            <person name="Lipzen A."/>
            <person name="Khouja H.R."/>
            <person name="Magnuson J."/>
            <person name="Murat C."/>
            <person name="Ohm R.A."/>
            <person name="Singer S.W."/>
            <person name="Spatafora J.W."/>
            <person name="Wang M."/>
            <person name="Veneault-Fourrey C."/>
            <person name="Henrissat B."/>
            <person name="Grigoriev I.V."/>
            <person name="Martin F.M."/>
            <person name="Perotto S."/>
        </authorList>
    </citation>
    <scope>NUCLEOTIDE SEQUENCE [LARGE SCALE GENOMIC DNA]</scope>
    <source>
        <strain evidence="2 3">ATCC 22711</strain>
    </source>
</reference>
<dbReference type="Proteomes" id="UP000241818">
    <property type="component" value="Unassembled WGS sequence"/>
</dbReference>